<feature type="domain" description="VanZ-like" evidence="3">
    <location>
        <begin position="63"/>
        <end position="180"/>
    </location>
</feature>
<feature type="transmembrane region" description="Helical" evidence="2">
    <location>
        <begin position="111"/>
        <end position="129"/>
    </location>
</feature>
<feature type="transmembrane region" description="Helical" evidence="2">
    <location>
        <begin position="136"/>
        <end position="153"/>
    </location>
</feature>
<reference evidence="4 5" key="1">
    <citation type="submission" date="2019-08" db="EMBL/GenBank/DDBJ databases">
        <authorList>
            <person name="Hu J."/>
        </authorList>
    </citation>
    <scope>NUCLEOTIDE SEQUENCE [LARGE SCALE GENOMIC DNA]</scope>
    <source>
        <strain evidence="4 5">NEAU-184</strain>
    </source>
</reference>
<dbReference type="InterPro" id="IPR053150">
    <property type="entry name" value="Teicoplanin_resist-assoc"/>
</dbReference>
<keyword evidence="5" id="KW-1185">Reference proteome</keyword>
<evidence type="ECO:0000256" key="1">
    <source>
        <dbReference type="SAM" id="MobiDB-lite"/>
    </source>
</evidence>
<keyword evidence="2" id="KW-1133">Transmembrane helix</keyword>
<dbReference type="AlphaFoldDB" id="A0A5S4VIZ0"/>
<dbReference type="Proteomes" id="UP000325243">
    <property type="component" value="Unassembled WGS sequence"/>
</dbReference>
<evidence type="ECO:0000259" key="3">
    <source>
        <dbReference type="Pfam" id="PF04892"/>
    </source>
</evidence>
<dbReference type="InterPro" id="IPR006976">
    <property type="entry name" value="VanZ-like"/>
</dbReference>
<evidence type="ECO:0000256" key="2">
    <source>
        <dbReference type="SAM" id="Phobius"/>
    </source>
</evidence>
<proteinExistence type="predicted"/>
<evidence type="ECO:0000313" key="4">
    <source>
        <dbReference type="EMBL" id="TYL54095.1"/>
    </source>
</evidence>
<comment type="caution">
    <text evidence="4">The sequence shown here is derived from an EMBL/GenBank/DDBJ whole genome shotgun (WGS) entry which is preliminary data.</text>
</comment>
<organism evidence="4 5">
    <name type="scientific">Agromyces mariniharenae</name>
    <dbReference type="NCBI Taxonomy" id="2604423"/>
    <lineage>
        <taxon>Bacteria</taxon>
        <taxon>Bacillati</taxon>
        <taxon>Actinomycetota</taxon>
        <taxon>Actinomycetes</taxon>
        <taxon>Micrococcales</taxon>
        <taxon>Microbacteriaceae</taxon>
        <taxon>Agromyces</taxon>
    </lineage>
</organism>
<accession>A0A5S4VIZ0</accession>
<protein>
    <submittedName>
        <fullName evidence="4">VanZ family protein</fullName>
    </submittedName>
</protein>
<feature type="transmembrane region" description="Helical" evidence="2">
    <location>
        <begin position="60"/>
        <end position="79"/>
    </location>
</feature>
<sequence length="235" mass="25072">MTCGDAAMRRARPGRLDPQPARLVLDRRASAVIGGHAATCQPAHREPEENRGMNRRPLRFVALAYAALVLWVTVGPTPWRTSSGSQLDGGILNPESWTATTTWTTGYLSEMAFNVALFIPVGVLAALLIPRRRWALALLAGLAFTTVIELIQVPEPHRISDPRDLVMNTAGAVFGVLLVLAGRMVRRSARVAAALPVAVPAMESLPDVVADPSISIGATERTESTVLLAAGDRAA</sequence>
<evidence type="ECO:0000313" key="5">
    <source>
        <dbReference type="Proteomes" id="UP000325243"/>
    </source>
</evidence>
<keyword evidence="2" id="KW-0812">Transmembrane</keyword>
<feature type="transmembrane region" description="Helical" evidence="2">
    <location>
        <begin position="165"/>
        <end position="185"/>
    </location>
</feature>
<dbReference type="PANTHER" id="PTHR36834">
    <property type="entry name" value="MEMBRANE PROTEIN-RELATED"/>
    <property type="match status" value="1"/>
</dbReference>
<name>A0A5S4VIZ0_9MICO</name>
<dbReference type="PANTHER" id="PTHR36834:SF1">
    <property type="entry name" value="INTEGRAL MEMBRANE PROTEIN"/>
    <property type="match status" value="1"/>
</dbReference>
<gene>
    <name evidence="4" type="ORF">FYC51_10940</name>
</gene>
<dbReference type="Pfam" id="PF04892">
    <property type="entry name" value="VanZ"/>
    <property type="match status" value="1"/>
</dbReference>
<keyword evidence="2" id="KW-0472">Membrane</keyword>
<feature type="region of interest" description="Disordered" evidence="1">
    <location>
        <begin position="1"/>
        <end position="20"/>
    </location>
</feature>
<dbReference type="EMBL" id="VSSB01000001">
    <property type="protein sequence ID" value="TYL54095.1"/>
    <property type="molecule type" value="Genomic_DNA"/>
</dbReference>